<dbReference type="PANTHER" id="PTHR12901">
    <property type="entry name" value="SPERM PROTEIN HOMOLOG"/>
    <property type="match status" value="1"/>
</dbReference>
<dbReference type="GO" id="GO:0048039">
    <property type="term" value="F:ubiquinone binding"/>
    <property type="evidence" value="ECO:0007669"/>
    <property type="project" value="InterPro"/>
</dbReference>
<name>A0A916U251_9HYPH</name>
<dbReference type="GO" id="GO:0045333">
    <property type="term" value="P:cellular respiration"/>
    <property type="evidence" value="ECO:0007669"/>
    <property type="project" value="InterPro"/>
</dbReference>
<dbReference type="RefSeq" id="WP_188608351.1">
    <property type="nucleotide sequence ID" value="NZ_BMGG01000002.1"/>
</dbReference>
<comment type="similarity">
    <text evidence="1">Belongs to the ribosome association toxin RatA family.</text>
</comment>
<dbReference type="InterPro" id="IPR044996">
    <property type="entry name" value="COQ10-like"/>
</dbReference>
<keyword evidence="4" id="KW-1185">Reference proteome</keyword>
<dbReference type="Pfam" id="PF03364">
    <property type="entry name" value="Polyketide_cyc"/>
    <property type="match status" value="1"/>
</dbReference>
<evidence type="ECO:0000259" key="2">
    <source>
        <dbReference type="Pfam" id="PF03364"/>
    </source>
</evidence>
<sequence>MPSFQTTRDVAHTPDQMFDLVADVERYPEFLPLCTGLTVLRRQTDENGVETLVARMGVGYKSISESFTSRVTLDRTHMKIVVEYVDGPFRQLTNRWTFKESPKGCLVAFFITYEFRSRMLSMLMGSVFDKAFRRFAEAFERRAGEVFGPAAA</sequence>
<dbReference type="AlphaFoldDB" id="A0A916U251"/>
<reference evidence="3" key="2">
    <citation type="submission" date="2020-09" db="EMBL/GenBank/DDBJ databases">
        <authorList>
            <person name="Sun Q."/>
            <person name="Zhou Y."/>
        </authorList>
    </citation>
    <scope>NUCLEOTIDE SEQUENCE</scope>
    <source>
        <strain evidence="3">CGMCC 1.12919</strain>
    </source>
</reference>
<protein>
    <submittedName>
        <fullName evidence="3">Ubiquinone-binding protein</fullName>
    </submittedName>
</protein>
<dbReference type="SUPFAM" id="SSF55961">
    <property type="entry name" value="Bet v1-like"/>
    <property type="match status" value="1"/>
</dbReference>
<reference evidence="3" key="1">
    <citation type="journal article" date="2014" name="Int. J. Syst. Evol. Microbiol.">
        <title>Complete genome sequence of Corynebacterium casei LMG S-19264T (=DSM 44701T), isolated from a smear-ripened cheese.</title>
        <authorList>
            <consortium name="US DOE Joint Genome Institute (JGI-PGF)"/>
            <person name="Walter F."/>
            <person name="Albersmeier A."/>
            <person name="Kalinowski J."/>
            <person name="Ruckert C."/>
        </authorList>
    </citation>
    <scope>NUCLEOTIDE SEQUENCE</scope>
    <source>
        <strain evidence="3">CGMCC 1.12919</strain>
    </source>
</reference>
<feature type="domain" description="Coenzyme Q-binding protein COQ10 START" evidence="2">
    <location>
        <begin position="10"/>
        <end position="140"/>
    </location>
</feature>
<evidence type="ECO:0000256" key="1">
    <source>
        <dbReference type="ARBA" id="ARBA00008918"/>
    </source>
</evidence>
<dbReference type="PANTHER" id="PTHR12901:SF10">
    <property type="entry name" value="COENZYME Q-BINDING PROTEIN COQ10, MITOCHONDRIAL"/>
    <property type="match status" value="1"/>
</dbReference>
<comment type="caution">
    <text evidence="3">The sequence shown here is derived from an EMBL/GenBank/DDBJ whole genome shotgun (WGS) entry which is preliminary data.</text>
</comment>
<proteinExistence type="inferred from homology"/>
<dbReference type="EMBL" id="BMGG01000002">
    <property type="protein sequence ID" value="GGC55737.1"/>
    <property type="molecule type" value="Genomic_DNA"/>
</dbReference>
<dbReference type="InterPro" id="IPR005031">
    <property type="entry name" value="COQ10_START"/>
</dbReference>
<evidence type="ECO:0000313" key="3">
    <source>
        <dbReference type="EMBL" id="GGC55737.1"/>
    </source>
</evidence>
<accession>A0A916U251</accession>
<dbReference type="Gene3D" id="3.30.530.20">
    <property type="match status" value="1"/>
</dbReference>
<dbReference type="Proteomes" id="UP000637002">
    <property type="component" value="Unassembled WGS sequence"/>
</dbReference>
<gene>
    <name evidence="3" type="ORF">GCM10010994_13320</name>
</gene>
<keyword evidence="3" id="KW-0830">Ubiquinone</keyword>
<evidence type="ECO:0000313" key="4">
    <source>
        <dbReference type="Proteomes" id="UP000637002"/>
    </source>
</evidence>
<dbReference type="InterPro" id="IPR023393">
    <property type="entry name" value="START-like_dom_sf"/>
</dbReference>
<dbReference type="CDD" id="cd07813">
    <property type="entry name" value="COQ10p_like"/>
    <property type="match status" value="1"/>
</dbReference>
<organism evidence="3 4">
    <name type="scientific">Chelatococcus reniformis</name>
    <dbReference type="NCBI Taxonomy" id="1494448"/>
    <lineage>
        <taxon>Bacteria</taxon>
        <taxon>Pseudomonadati</taxon>
        <taxon>Pseudomonadota</taxon>
        <taxon>Alphaproteobacteria</taxon>
        <taxon>Hyphomicrobiales</taxon>
        <taxon>Chelatococcaceae</taxon>
        <taxon>Chelatococcus</taxon>
    </lineage>
</organism>